<reference evidence="1" key="1">
    <citation type="journal article" date="2014" name="Int. J. Syst. Evol. Microbiol.">
        <title>Complete genome sequence of Corynebacterium casei LMG S-19264T (=DSM 44701T), isolated from a smear-ripened cheese.</title>
        <authorList>
            <consortium name="US DOE Joint Genome Institute (JGI-PGF)"/>
            <person name="Walter F."/>
            <person name="Albersmeier A."/>
            <person name="Kalinowski J."/>
            <person name="Ruckert C."/>
        </authorList>
    </citation>
    <scope>NUCLEOTIDE SEQUENCE</scope>
    <source>
        <strain evidence="1">KCTC 12988</strain>
    </source>
</reference>
<organism evidence="1 2">
    <name type="scientific">Roseibacillus persicicus</name>
    <dbReference type="NCBI Taxonomy" id="454148"/>
    <lineage>
        <taxon>Bacteria</taxon>
        <taxon>Pseudomonadati</taxon>
        <taxon>Verrucomicrobiota</taxon>
        <taxon>Verrucomicrobiia</taxon>
        <taxon>Verrucomicrobiales</taxon>
        <taxon>Verrucomicrobiaceae</taxon>
        <taxon>Roseibacillus</taxon>
    </lineage>
</organism>
<proteinExistence type="predicted"/>
<evidence type="ECO:0000313" key="1">
    <source>
        <dbReference type="EMBL" id="GHC49165.1"/>
    </source>
</evidence>
<sequence>MLSSLDRLSIHQQNTEISSYHSVLDWNPTILKLHTDKRPKKARDY</sequence>
<name>A0A918TI70_9BACT</name>
<evidence type="ECO:0000313" key="2">
    <source>
        <dbReference type="Proteomes" id="UP000644507"/>
    </source>
</evidence>
<comment type="caution">
    <text evidence="1">The sequence shown here is derived from an EMBL/GenBank/DDBJ whole genome shotgun (WGS) entry which is preliminary data.</text>
</comment>
<accession>A0A918TI70</accession>
<protein>
    <submittedName>
        <fullName evidence="1">Uncharacterized protein</fullName>
    </submittedName>
</protein>
<reference evidence="1" key="2">
    <citation type="submission" date="2020-09" db="EMBL/GenBank/DDBJ databases">
        <authorList>
            <person name="Sun Q."/>
            <person name="Kim S."/>
        </authorList>
    </citation>
    <scope>NUCLEOTIDE SEQUENCE</scope>
    <source>
        <strain evidence="1">KCTC 12988</strain>
    </source>
</reference>
<dbReference type="RefSeq" id="WP_189568808.1">
    <property type="nucleotide sequence ID" value="NZ_BMXI01000005.1"/>
</dbReference>
<dbReference type="EMBL" id="BMXI01000005">
    <property type="protein sequence ID" value="GHC49165.1"/>
    <property type="molecule type" value="Genomic_DNA"/>
</dbReference>
<keyword evidence="2" id="KW-1185">Reference proteome</keyword>
<gene>
    <name evidence="1" type="ORF">GCM10007100_13820</name>
</gene>
<dbReference type="AlphaFoldDB" id="A0A918TI70"/>
<dbReference type="Proteomes" id="UP000644507">
    <property type="component" value="Unassembled WGS sequence"/>
</dbReference>